<comment type="pathway">
    <text evidence="1 6">Cell wall biogenesis; peptidoglycan biosynthesis.</text>
</comment>
<comment type="caution">
    <text evidence="9">The sequence shown here is derived from an EMBL/GenBank/DDBJ whole genome shotgun (WGS) entry which is preliminary data.</text>
</comment>
<feature type="active site" description="Nucleophile" evidence="6">
    <location>
        <position position="523"/>
    </location>
</feature>
<feature type="compositionally biased region" description="Acidic residues" evidence="7">
    <location>
        <begin position="16"/>
        <end position="36"/>
    </location>
</feature>
<dbReference type="SUPFAM" id="SSF141523">
    <property type="entry name" value="L,D-transpeptidase catalytic domain-like"/>
    <property type="match status" value="1"/>
</dbReference>
<feature type="compositionally biased region" description="Low complexity" evidence="7">
    <location>
        <begin position="37"/>
        <end position="48"/>
    </location>
</feature>
<dbReference type="GO" id="GO:0005576">
    <property type="term" value="C:extracellular region"/>
    <property type="evidence" value="ECO:0007669"/>
    <property type="project" value="TreeGrafter"/>
</dbReference>
<feature type="compositionally biased region" description="Low complexity" evidence="7">
    <location>
        <begin position="561"/>
        <end position="589"/>
    </location>
</feature>
<dbReference type="RefSeq" id="WP_307255275.1">
    <property type="nucleotide sequence ID" value="NZ_JAUSTO010000016.1"/>
</dbReference>
<keyword evidence="2" id="KW-0808">Transferase</keyword>
<dbReference type="SUPFAM" id="SSF143985">
    <property type="entry name" value="L,D-transpeptidase pre-catalytic domain-like"/>
    <property type="match status" value="1"/>
</dbReference>
<dbReference type="PANTHER" id="PTHR30582:SF33">
    <property type="entry name" value="EXPORTED PROTEIN"/>
    <property type="match status" value="1"/>
</dbReference>
<keyword evidence="10" id="KW-1185">Reference proteome</keyword>
<dbReference type="PANTHER" id="PTHR30582">
    <property type="entry name" value="L,D-TRANSPEPTIDASE"/>
    <property type="match status" value="1"/>
</dbReference>
<protein>
    <recommendedName>
        <fullName evidence="8">L,D-TPase catalytic domain-containing protein</fullName>
    </recommendedName>
</protein>
<feature type="compositionally biased region" description="Basic and acidic residues" evidence="7">
    <location>
        <begin position="51"/>
        <end position="61"/>
    </location>
</feature>
<dbReference type="InterPro" id="IPR038063">
    <property type="entry name" value="Transpep_catalytic_dom"/>
</dbReference>
<dbReference type="InterPro" id="IPR038054">
    <property type="entry name" value="LD_TPept-like_central_sf"/>
</dbReference>
<evidence type="ECO:0000313" key="9">
    <source>
        <dbReference type="EMBL" id="MDQ0153314.1"/>
    </source>
</evidence>
<reference evidence="9" key="1">
    <citation type="submission" date="2023-07" db="EMBL/GenBank/DDBJ databases">
        <title>Genomic Encyclopedia of Type Strains, Phase IV (KMG-IV): sequencing the most valuable type-strain genomes for metagenomic binning, comparative biology and taxonomic classification.</title>
        <authorList>
            <person name="Goeker M."/>
        </authorList>
    </citation>
    <scope>NUCLEOTIDE SEQUENCE</scope>
    <source>
        <strain evidence="9">DSM 19659</strain>
    </source>
</reference>
<proteinExistence type="predicted"/>
<dbReference type="AlphaFoldDB" id="A0AAE3VBK6"/>
<evidence type="ECO:0000313" key="10">
    <source>
        <dbReference type="Proteomes" id="UP001241537"/>
    </source>
</evidence>
<feature type="region of interest" description="Disordered" evidence="7">
    <location>
        <begin position="1"/>
        <end position="63"/>
    </location>
</feature>
<feature type="region of interest" description="Disordered" evidence="7">
    <location>
        <begin position="76"/>
        <end position="95"/>
    </location>
</feature>
<feature type="compositionally biased region" description="Basic and acidic residues" evidence="7">
    <location>
        <begin position="595"/>
        <end position="607"/>
    </location>
</feature>
<keyword evidence="5 6" id="KW-0961">Cell wall biogenesis/degradation</keyword>
<dbReference type="GO" id="GO:0008360">
    <property type="term" value="P:regulation of cell shape"/>
    <property type="evidence" value="ECO:0007669"/>
    <property type="project" value="UniProtKB-UniRule"/>
</dbReference>
<dbReference type="InterPro" id="IPR050979">
    <property type="entry name" value="LD-transpeptidase"/>
</dbReference>
<dbReference type="Pfam" id="PF12229">
    <property type="entry name" value="PG_binding_4"/>
    <property type="match status" value="1"/>
</dbReference>
<dbReference type="InterPro" id="IPR022029">
    <property type="entry name" value="YoaR-like_PG-bd"/>
</dbReference>
<organism evidence="9 10">
    <name type="scientific">Moryella indoligenes</name>
    <dbReference type="NCBI Taxonomy" id="371674"/>
    <lineage>
        <taxon>Bacteria</taxon>
        <taxon>Bacillati</taxon>
        <taxon>Bacillota</taxon>
        <taxon>Clostridia</taxon>
        <taxon>Lachnospirales</taxon>
        <taxon>Lachnospiraceae</taxon>
        <taxon>Moryella</taxon>
    </lineage>
</organism>
<dbReference type="GO" id="GO:0071555">
    <property type="term" value="P:cell wall organization"/>
    <property type="evidence" value="ECO:0007669"/>
    <property type="project" value="UniProtKB-UniRule"/>
</dbReference>
<keyword evidence="4 6" id="KW-0573">Peptidoglycan synthesis</keyword>
<dbReference type="GO" id="GO:0071972">
    <property type="term" value="F:peptidoglycan L,D-transpeptidase activity"/>
    <property type="evidence" value="ECO:0007669"/>
    <property type="project" value="TreeGrafter"/>
</dbReference>
<dbReference type="GO" id="GO:0016740">
    <property type="term" value="F:transferase activity"/>
    <property type="evidence" value="ECO:0007669"/>
    <property type="project" value="UniProtKB-KW"/>
</dbReference>
<feature type="compositionally biased region" description="Polar residues" evidence="7">
    <location>
        <begin position="608"/>
        <end position="617"/>
    </location>
</feature>
<dbReference type="Gene3D" id="3.10.20.800">
    <property type="match status" value="1"/>
</dbReference>
<feature type="region of interest" description="Disordered" evidence="7">
    <location>
        <begin position="553"/>
        <end position="664"/>
    </location>
</feature>
<dbReference type="InterPro" id="IPR005490">
    <property type="entry name" value="LD_TPept_cat_dom"/>
</dbReference>
<dbReference type="Gene3D" id="2.40.440.10">
    <property type="entry name" value="L,D-transpeptidase catalytic domain-like"/>
    <property type="match status" value="1"/>
</dbReference>
<name>A0AAE3VBK6_9FIRM</name>
<feature type="domain" description="L,D-TPase catalytic" evidence="8">
    <location>
        <begin position="428"/>
        <end position="547"/>
    </location>
</feature>
<dbReference type="CDD" id="cd16913">
    <property type="entry name" value="YkuD_like"/>
    <property type="match status" value="1"/>
</dbReference>
<dbReference type="PROSITE" id="PS52029">
    <property type="entry name" value="LD_TPASE"/>
    <property type="match status" value="1"/>
</dbReference>
<feature type="compositionally biased region" description="Basic and acidic residues" evidence="7">
    <location>
        <begin position="1"/>
        <end position="15"/>
    </location>
</feature>
<evidence type="ECO:0000256" key="6">
    <source>
        <dbReference type="PROSITE-ProRule" id="PRU01373"/>
    </source>
</evidence>
<dbReference type="GO" id="GO:0018104">
    <property type="term" value="P:peptidoglycan-protein cross-linking"/>
    <property type="evidence" value="ECO:0007669"/>
    <property type="project" value="TreeGrafter"/>
</dbReference>
<accession>A0AAE3VBK6</accession>
<evidence type="ECO:0000256" key="3">
    <source>
        <dbReference type="ARBA" id="ARBA00022960"/>
    </source>
</evidence>
<sequence length="664" mass="71410">MENKLNQEDSEKEFFIEELDDLGEEESVSPADESECSESYTAAEAASSPDADVRDDRKEAVTESTALETAVVADSETLTEEELTDGDRSQEHRHHPLRRIAAVSAAAAVLAVAVYTLKAQSYHSVFFPRSSINGIDVSGRSAREAEQLLNEQVKNYELRILARETEPVAIHGEEIGLRCIFDDSFDRLIAAQSPMQWGLKLAQATDYQIDTITAIDETLFDETLRALPFLDSSRFLYPIDAGVSYSAGGYSISPEQKGTALDIPTTKKAIGNAVASLSPELKLEDAGVYEEPRLHAGDASVIAACENMNRYAGAEINYSDKGISLSGSTIKNWLSLDADGNAVIDETALTAFVHSLAEQYDSYNKPRPFKTSWGATITIQNGSYGWQMDQAAESAWLKSAIENGERVQRTPEFSKKAASHGAADFGDSYIEVNLTAQHLYYYKNGKQLLSTDLVSGNVSRGTVTHTGIYQINYKQRNATLRGANYATPVSYWMPFHNGEGLHDAGWRSSFGGSIYKTGGSHGCLNLPPGAAKQLFETVSTGTPVIIYTLAGTESKGSGTQPAATKESSAAESSAAPTETAPQATQPTEQRGPGDVIRESQEAERRNESNQTPDSSRATVAPIPAAEEDRGPGTVTENSYTAGPGTVQPAPARPEASAAEAGPGL</sequence>
<feature type="active site" description="Proton donor/acceptor" evidence="6">
    <location>
        <position position="502"/>
    </location>
</feature>
<evidence type="ECO:0000256" key="1">
    <source>
        <dbReference type="ARBA" id="ARBA00004752"/>
    </source>
</evidence>
<evidence type="ECO:0000259" key="8">
    <source>
        <dbReference type="PROSITE" id="PS52029"/>
    </source>
</evidence>
<dbReference type="Pfam" id="PF03734">
    <property type="entry name" value="YkuD"/>
    <property type="match status" value="1"/>
</dbReference>
<feature type="compositionally biased region" description="Low complexity" evidence="7">
    <location>
        <begin position="648"/>
        <end position="664"/>
    </location>
</feature>
<evidence type="ECO:0000256" key="2">
    <source>
        <dbReference type="ARBA" id="ARBA00022679"/>
    </source>
</evidence>
<evidence type="ECO:0000256" key="7">
    <source>
        <dbReference type="SAM" id="MobiDB-lite"/>
    </source>
</evidence>
<evidence type="ECO:0000256" key="4">
    <source>
        <dbReference type="ARBA" id="ARBA00022984"/>
    </source>
</evidence>
<evidence type="ECO:0000256" key="5">
    <source>
        <dbReference type="ARBA" id="ARBA00023316"/>
    </source>
</evidence>
<dbReference type="Proteomes" id="UP001241537">
    <property type="component" value="Unassembled WGS sequence"/>
</dbReference>
<keyword evidence="3 6" id="KW-0133">Cell shape</keyword>
<gene>
    <name evidence="9" type="ORF">J2S20_002027</name>
</gene>
<dbReference type="EMBL" id="JAUSTO010000016">
    <property type="protein sequence ID" value="MDQ0153314.1"/>
    <property type="molecule type" value="Genomic_DNA"/>
</dbReference>